<feature type="region of interest" description="Disordered" evidence="2">
    <location>
        <begin position="254"/>
        <end position="273"/>
    </location>
</feature>
<name>A0AAN6ZJF1_9PEZI</name>
<organism evidence="4 5">
    <name type="scientific">Dichotomopilus funicola</name>
    <dbReference type="NCBI Taxonomy" id="1934379"/>
    <lineage>
        <taxon>Eukaryota</taxon>
        <taxon>Fungi</taxon>
        <taxon>Dikarya</taxon>
        <taxon>Ascomycota</taxon>
        <taxon>Pezizomycotina</taxon>
        <taxon>Sordariomycetes</taxon>
        <taxon>Sordariomycetidae</taxon>
        <taxon>Sordariales</taxon>
        <taxon>Chaetomiaceae</taxon>
        <taxon>Dichotomopilus</taxon>
    </lineage>
</organism>
<dbReference type="GO" id="GO:0019748">
    <property type="term" value="P:secondary metabolic process"/>
    <property type="evidence" value="ECO:0007669"/>
    <property type="project" value="TreeGrafter"/>
</dbReference>
<keyword evidence="1 4" id="KW-0378">Hydrolase</keyword>
<evidence type="ECO:0000256" key="2">
    <source>
        <dbReference type="SAM" id="MobiDB-lite"/>
    </source>
</evidence>
<dbReference type="GeneID" id="87821067"/>
<dbReference type="AlphaFoldDB" id="A0AAN6ZJF1"/>
<accession>A0AAN6ZJF1</accession>
<dbReference type="InterPro" id="IPR005645">
    <property type="entry name" value="FSH-like_dom"/>
</dbReference>
<dbReference type="SUPFAM" id="SSF53474">
    <property type="entry name" value="alpha/beta-Hydrolases"/>
    <property type="match status" value="1"/>
</dbReference>
<gene>
    <name evidence="4" type="ORF">C8A04DRAFT_39080</name>
</gene>
<reference evidence="4" key="2">
    <citation type="submission" date="2023-05" db="EMBL/GenBank/DDBJ databases">
        <authorList>
            <consortium name="Lawrence Berkeley National Laboratory"/>
            <person name="Steindorff A."/>
            <person name="Hensen N."/>
            <person name="Bonometti L."/>
            <person name="Westerberg I."/>
            <person name="Brannstrom I.O."/>
            <person name="Guillou S."/>
            <person name="Cros-Aarteil S."/>
            <person name="Calhoun S."/>
            <person name="Haridas S."/>
            <person name="Kuo A."/>
            <person name="Mondo S."/>
            <person name="Pangilinan J."/>
            <person name="Riley R."/>
            <person name="Labutti K."/>
            <person name="Andreopoulos B."/>
            <person name="Lipzen A."/>
            <person name="Chen C."/>
            <person name="Yanf M."/>
            <person name="Daum C."/>
            <person name="Ng V."/>
            <person name="Clum A."/>
            <person name="Ohm R."/>
            <person name="Martin F."/>
            <person name="Silar P."/>
            <person name="Natvig D."/>
            <person name="Lalanne C."/>
            <person name="Gautier V."/>
            <person name="Ament-Velasquez S.L."/>
            <person name="Kruys A."/>
            <person name="Hutchinson M.I."/>
            <person name="Powell A.J."/>
            <person name="Barry K."/>
            <person name="Miller A.N."/>
            <person name="Grigoriev I.V."/>
            <person name="Debuchy R."/>
            <person name="Gladieux P."/>
            <person name="Thoren M.H."/>
            <person name="Johannesson H."/>
        </authorList>
    </citation>
    <scope>NUCLEOTIDE SEQUENCE</scope>
    <source>
        <strain evidence="4">CBS 141.50</strain>
    </source>
</reference>
<dbReference type="Gene3D" id="3.40.50.1820">
    <property type="entry name" value="alpha/beta hydrolase"/>
    <property type="match status" value="1"/>
</dbReference>
<dbReference type="Pfam" id="PF03959">
    <property type="entry name" value="FSH1"/>
    <property type="match status" value="1"/>
</dbReference>
<evidence type="ECO:0000313" key="4">
    <source>
        <dbReference type="EMBL" id="KAK4141470.1"/>
    </source>
</evidence>
<dbReference type="GO" id="GO:0016787">
    <property type="term" value="F:hydrolase activity"/>
    <property type="evidence" value="ECO:0007669"/>
    <property type="project" value="UniProtKB-KW"/>
</dbReference>
<comment type="caution">
    <text evidence="4">The sequence shown here is derived from an EMBL/GenBank/DDBJ whole genome shotgun (WGS) entry which is preliminary data.</text>
</comment>
<sequence length="273" mass="30568">MRFLCLPGAYGSAKNFRVQLGPLADELERRGLGTFVYTQGSHEVDPPAGWEDYFGARPLYRFLDTRRGDTFESLRRLRHMPYSINAEDAMRMFQECGGGEDWHQLVWREAMDDVRKTLDENPDVDAIIGYSEGAMVGSSIVVEEAVRAQETGCERQIKFAIFISGSPPLKFEGNNRLVAQLADQAGEVIDIPTFHIFGCNDAFLGGAVALYNVCNRNNATMFDHGLGHIVPRDAENVRLLSDVLEGLIPKVESQYEEEGAEELEEPDVTEEGW</sequence>
<dbReference type="Proteomes" id="UP001302676">
    <property type="component" value="Unassembled WGS sequence"/>
</dbReference>
<dbReference type="PANTHER" id="PTHR48070">
    <property type="entry name" value="ESTERASE OVCA2"/>
    <property type="match status" value="1"/>
</dbReference>
<evidence type="ECO:0000259" key="3">
    <source>
        <dbReference type="Pfam" id="PF03959"/>
    </source>
</evidence>
<proteinExistence type="predicted"/>
<dbReference type="EMBL" id="MU853611">
    <property type="protein sequence ID" value="KAK4141470.1"/>
    <property type="molecule type" value="Genomic_DNA"/>
</dbReference>
<reference evidence="4" key="1">
    <citation type="journal article" date="2023" name="Mol. Phylogenet. Evol.">
        <title>Genome-scale phylogeny and comparative genomics of the fungal order Sordariales.</title>
        <authorList>
            <person name="Hensen N."/>
            <person name="Bonometti L."/>
            <person name="Westerberg I."/>
            <person name="Brannstrom I.O."/>
            <person name="Guillou S."/>
            <person name="Cros-Aarteil S."/>
            <person name="Calhoun S."/>
            <person name="Haridas S."/>
            <person name="Kuo A."/>
            <person name="Mondo S."/>
            <person name="Pangilinan J."/>
            <person name="Riley R."/>
            <person name="LaButti K."/>
            <person name="Andreopoulos B."/>
            <person name="Lipzen A."/>
            <person name="Chen C."/>
            <person name="Yan M."/>
            <person name="Daum C."/>
            <person name="Ng V."/>
            <person name="Clum A."/>
            <person name="Steindorff A."/>
            <person name="Ohm R.A."/>
            <person name="Martin F."/>
            <person name="Silar P."/>
            <person name="Natvig D.O."/>
            <person name="Lalanne C."/>
            <person name="Gautier V."/>
            <person name="Ament-Velasquez S.L."/>
            <person name="Kruys A."/>
            <person name="Hutchinson M.I."/>
            <person name="Powell A.J."/>
            <person name="Barry K."/>
            <person name="Miller A.N."/>
            <person name="Grigoriev I.V."/>
            <person name="Debuchy R."/>
            <person name="Gladieux P."/>
            <person name="Hiltunen Thoren M."/>
            <person name="Johannesson H."/>
        </authorList>
    </citation>
    <scope>NUCLEOTIDE SEQUENCE</scope>
    <source>
        <strain evidence="4">CBS 141.50</strain>
    </source>
</reference>
<evidence type="ECO:0000256" key="1">
    <source>
        <dbReference type="ARBA" id="ARBA00022801"/>
    </source>
</evidence>
<dbReference type="PANTHER" id="PTHR48070:SF4">
    <property type="entry name" value="ESTERASE ALNB"/>
    <property type="match status" value="1"/>
</dbReference>
<dbReference type="GO" id="GO:0005634">
    <property type="term" value="C:nucleus"/>
    <property type="evidence" value="ECO:0007669"/>
    <property type="project" value="TreeGrafter"/>
</dbReference>
<keyword evidence="5" id="KW-1185">Reference proteome</keyword>
<dbReference type="RefSeq" id="XP_062634841.1">
    <property type="nucleotide sequence ID" value="XM_062784454.1"/>
</dbReference>
<feature type="domain" description="Serine hydrolase" evidence="3">
    <location>
        <begin position="2"/>
        <end position="237"/>
    </location>
</feature>
<protein>
    <submittedName>
        <fullName evidence="4">Serine hydrolase FSH</fullName>
    </submittedName>
</protein>
<evidence type="ECO:0000313" key="5">
    <source>
        <dbReference type="Proteomes" id="UP001302676"/>
    </source>
</evidence>
<dbReference type="GO" id="GO:0005737">
    <property type="term" value="C:cytoplasm"/>
    <property type="evidence" value="ECO:0007669"/>
    <property type="project" value="TreeGrafter"/>
</dbReference>
<dbReference type="InterPro" id="IPR029058">
    <property type="entry name" value="AB_hydrolase_fold"/>
</dbReference>
<dbReference type="InterPro" id="IPR050593">
    <property type="entry name" value="LovG"/>
</dbReference>